<dbReference type="AlphaFoldDB" id="L7MCE4"/>
<sequence>ENKHALINCSTVALFHHLLQFLNTTETIWIYRIVSIPHLTSSRPMVQNCQAYNTINMTSNETYFSRSYIKNTGRNVTKIFQGNFKHESAAPSDAYDAMDFGTPGAKDLENFEELMYQGENNTCAIVKITWRNNELIFFSYGKRDVTYELLVKDSNVAHPDKDCLDEFEYYESFRKESIRQQYYTDCQHKRKISNVKYE</sequence>
<organism evidence="1">
    <name type="scientific">Rhipicephalus pulchellus</name>
    <name type="common">Yellow backed tick</name>
    <name type="synonym">Dermacentor pulchellus</name>
    <dbReference type="NCBI Taxonomy" id="72859"/>
    <lineage>
        <taxon>Eukaryota</taxon>
        <taxon>Metazoa</taxon>
        <taxon>Ecdysozoa</taxon>
        <taxon>Arthropoda</taxon>
        <taxon>Chelicerata</taxon>
        <taxon>Arachnida</taxon>
        <taxon>Acari</taxon>
        <taxon>Parasitiformes</taxon>
        <taxon>Ixodida</taxon>
        <taxon>Ixodoidea</taxon>
        <taxon>Ixodidae</taxon>
        <taxon>Rhipicephalinae</taxon>
        <taxon>Rhipicephalus</taxon>
        <taxon>Rhipicephalus</taxon>
    </lineage>
</organism>
<evidence type="ECO:0000313" key="1">
    <source>
        <dbReference type="EMBL" id="JAA61901.1"/>
    </source>
</evidence>
<reference evidence="1" key="2">
    <citation type="journal article" date="2015" name="J. Proteomics">
        <title>Sexual differences in the sialomes of the zebra tick, Rhipicephalus pulchellus.</title>
        <authorList>
            <person name="Tan A.W."/>
            <person name="Francischetti I.M."/>
            <person name="Slovak M."/>
            <person name="Kini R.M."/>
            <person name="Ribeiro J.M."/>
        </authorList>
    </citation>
    <scope>NUCLEOTIDE SEQUENCE</scope>
    <source>
        <tissue evidence="1">Salivary gland</tissue>
    </source>
</reference>
<reference evidence="1" key="1">
    <citation type="submission" date="2012-11" db="EMBL/GenBank/DDBJ databases">
        <authorList>
            <person name="Lucero-Rivera Y.E."/>
            <person name="Tovar-Ramirez D."/>
        </authorList>
    </citation>
    <scope>NUCLEOTIDE SEQUENCE</scope>
    <source>
        <tissue evidence="1">Salivary gland</tissue>
    </source>
</reference>
<accession>L7MCE4</accession>
<protein>
    <submittedName>
        <fullName evidence="1">Putative group i salivary lipocalin</fullName>
    </submittedName>
</protein>
<name>L7MCE4_RHIPC</name>
<feature type="non-terminal residue" evidence="1">
    <location>
        <position position="1"/>
    </location>
</feature>
<dbReference type="EMBL" id="GACK01003133">
    <property type="protein sequence ID" value="JAA61901.1"/>
    <property type="molecule type" value="mRNA"/>
</dbReference>
<proteinExistence type="evidence at transcript level"/>